<evidence type="ECO:0008006" key="5">
    <source>
        <dbReference type="Google" id="ProtNLM"/>
    </source>
</evidence>
<feature type="signal peptide" evidence="2">
    <location>
        <begin position="1"/>
        <end position="19"/>
    </location>
</feature>
<evidence type="ECO:0000256" key="1">
    <source>
        <dbReference type="ARBA" id="ARBA00022729"/>
    </source>
</evidence>
<dbReference type="RefSeq" id="WP_344122914.1">
    <property type="nucleotide sequence ID" value="NZ_BAAAOA010000029.1"/>
</dbReference>
<gene>
    <name evidence="3" type="ORF">GCM10009767_24580</name>
</gene>
<reference evidence="4" key="1">
    <citation type="journal article" date="2019" name="Int. J. Syst. Evol. Microbiol.">
        <title>The Global Catalogue of Microorganisms (GCM) 10K type strain sequencing project: providing services to taxonomists for standard genome sequencing and annotation.</title>
        <authorList>
            <consortium name="The Broad Institute Genomics Platform"/>
            <consortium name="The Broad Institute Genome Sequencing Center for Infectious Disease"/>
            <person name="Wu L."/>
            <person name="Ma J."/>
        </authorList>
    </citation>
    <scope>NUCLEOTIDE SEQUENCE [LARGE SCALE GENOMIC DNA]</scope>
    <source>
        <strain evidence="4">JCM 14735</strain>
    </source>
</reference>
<dbReference type="InterPro" id="IPR028994">
    <property type="entry name" value="Integrin_alpha_N"/>
</dbReference>
<sequence>MGRRIHTLLLAGTTAAALAAGPAAVAPAAADQHTPADRDRAPRTHLDFGWAQGWRTDRHVRGTGDVNGDGHADVVGIGDGGVHLAFGGETAELTGAGLVLRDFGVAQGWRTGPHPRMLADLDGNGTDDVVGFGNRGVFVSYAGPGGTLAAARGPAATVRNFGVDQGWRPDRHLRELADLQGDGLVDVVGFGDDGIHAASGRPAGSPAAFSPSTRRLADYGWNQGWRPDRHVRQLADVTGDGVLDVVGFGDAGVQAARGRADGTFSTPALVLREFGWAQGWRVEHHPRRVADVNADGRADIVGFGHAGVWVSHGTADGTFGPPSMTLRDFGAAQGWRPDRHQREVLDLNGDGRAEIVGFGNPGTFVSYAGFDGNFAVSTRNLSDYGWHQGWRPGRHLRQLADVTGDGLPEVVGFGERGTAVTEWLSSSR</sequence>
<proteinExistence type="predicted"/>
<dbReference type="EMBL" id="BAAAOA010000029">
    <property type="protein sequence ID" value="GAA1764993.1"/>
    <property type="molecule type" value="Genomic_DNA"/>
</dbReference>
<dbReference type="Proteomes" id="UP001501204">
    <property type="component" value="Unassembled WGS sequence"/>
</dbReference>
<evidence type="ECO:0000313" key="4">
    <source>
        <dbReference type="Proteomes" id="UP001501204"/>
    </source>
</evidence>
<organism evidence="3 4">
    <name type="scientific">Kocuria aegyptia</name>
    <dbReference type="NCBI Taxonomy" id="330943"/>
    <lineage>
        <taxon>Bacteria</taxon>
        <taxon>Bacillati</taxon>
        <taxon>Actinomycetota</taxon>
        <taxon>Actinomycetes</taxon>
        <taxon>Micrococcales</taxon>
        <taxon>Micrococcaceae</taxon>
        <taxon>Kocuria</taxon>
    </lineage>
</organism>
<dbReference type="InterPro" id="IPR013517">
    <property type="entry name" value="FG-GAP"/>
</dbReference>
<dbReference type="SUPFAM" id="SSF69318">
    <property type="entry name" value="Integrin alpha N-terminal domain"/>
    <property type="match status" value="2"/>
</dbReference>
<evidence type="ECO:0000313" key="3">
    <source>
        <dbReference type="EMBL" id="GAA1764993.1"/>
    </source>
</evidence>
<name>A0ABP4X086_9MICC</name>
<feature type="chain" id="PRO_5046571961" description="VCBS repeat-containing protein" evidence="2">
    <location>
        <begin position="20"/>
        <end position="428"/>
    </location>
</feature>
<dbReference type="Gene3D" id="2.130.10.130">
    <property type="entry name" value="Integrin alpha, N-terminal"/>
    <property type="match status" value="1"/>
</dbReference>
<dbReference type="Pfam" id="PF13517">
    <property type="entry name" value="FG-GAP_3"/>
    <property type="match status" value="1"/>
</dbReference>
<evidence type="ECO:0000256" key="2">
    <source>
        <dbReference type="SAM" id="SignalP"/>
    </source>
</evidence>
<keyword evidence="1 2" id="KW-0732">Signal</keyword>
<keyword evidence="4" id="KW-1185">Reference proteome</keyword>
<accession>A0ABP4X086</accession>
<comment type="caution">
    <text evidence="3">The sequence shown here is derived from an EMBL/GenBank/DDBJ whole genome shotgun (WGS) entry which is preliminary data.</text>
</comment>
<protein>
    <recommendedName>
        <fullName evidence="5">VCBS repeat-containing protein</fullName>
    </recommendedName>
</protein>